<dbReference type="InterPro" id="IPR041569">
    <property type="entry name" value="AAA_lid_3"/>
</dbReference>
<keyword evidence="5 7" id="KW-0067">ATP-binding</keyword>
<feature type="non-terminal residue" evidence="9">
    <location>
        <position position="1"/>
    </location>
</feature>
<organism evidence="9 10">
    <name type="scientific">Modicella reniformis</name>
    <dbReference type="NCBI Taxonomy" id="1440133"/>
    <lineage>
        <taxon>Eukaryota</taxon>
        <taxon>Fungi</taxon>
        <taxon>Fungi incertae sedis</taxon>
        <taxon>Mucoromycota</taxon>
        <taxon>Mortierellomycotina</taxon>
        <taxon>Mortierellomycetes</taxon>
        <taxon>Mortierellales</taxon>
        <taxon>Mortierellaceae</taxon>
        <taxon>Modicella</taxon>
    </lineage>
</organism>
<dbReference type="InterPro" id="IPR015415">
    <property type="entry name" value="Spast_Vps4_C"/>
</dbReference>
<keyword evidence="4" id="KW-0967">Endosome</keyword>
<evidence type="ECO:0000256" key="7">
    <source>
        <dbReference type="RuleBase" id="RU003651"/>
    </source>
</evidence>
<dbReference type="InterPro" id="IPR003959">
    <property type="entry name" value="ATPase_AAA_core"/>
</dbReference>
<dbReference type="GO" id="GO:0045324">
    <property type="term" value="P:late endosome to vacuole transport"/>
    <property type="evidence" value="ECO:0007669"/>
    <property type="project" value="UniProtKB-ARBA"/>
</dbReference>
<dbReference type="AlphaFoldDB" id="A0A9P6JH88"/>
<protein>
    <submittedName>
        <fullName evidence="9">Vacuolar protein sorting-associated protein 4</fullName>
    </submittedName>
</protein>
<dbReference type="GO" id="GO:0007033">
    <property type="term" value="P:vacuole organization"/>
    <property type="evidence" value="ECO:0007669"/>
    <property type="project" value="TreeGrafter"/>
</dbReference>
<dbReference type="Pfam" id="PF09336">
    <property type="entry name" value="Vps4_C"/>
    <property type="match status" value="1"/>
</dbReference>
<dbReference type="SMART" id="SM00382">
    <property type="entry name" value="AAA"/>
    <property type="match status" value="1"/>
</dbReference>
<name>A0A9P6JH88_9FUNG</name>
<evidence type="ECO:0000256" key="6">
    <source>
        <dbReference type="ARBA" id="ARBA00023136"/>
    </source>
</evidence>
<keyword evidence="3 7" id="KW-0547">Nucleotide-binding</keyword>
<dbReference type="PROSITE" id="PS00674">
    <property type="entry name" value="AAA"/>
    <property type="match status" value="1"/>
</dbReference>
<evidence type="ECO:0000259" key="8">
    <source>
        <dbReference type="SMART" id="SM00382"/>
    </source>
</evidence>
<dbReference type="GO" id="GO:0010008">
    <property type="term" value="C:endosome membrane"/>
    <property type="evidence" value="ECO:0007669"/>
    <property type="project" value="UniProtKB-SubCell"/>
</dbReference>
<dbReference type="Pfam" id="PF17862">
    <property type="entry name" value="AAA_lid_3"/>
    <property type="match status" value="1"/>
</dbReference>
<dbReference type="Gene3D" id="1.10.8.60">
    <property type="match status" value="1"/>
</dbReference>
<gene>
    <name evidence="9" type="primary">VPS4_2</name>
    <name evidence="9" type="ORF">BGZ65_007006</name>
</gene>
<dbReference type="OrthoDB" id="29072at2759"/>
<dbReference type="FunFam" id="3.40.50.300:FF:000043">
    <property type="entry name" value="Vacuolar protein sorting-associated protein 4"/>
    <property type="match status" value="1"/>
</dbReference>
<dbReference type="PANTHER" id="PTHR23074">
    <property type="entry name" value="AAA DOMAIN-CONTAINING"/>
    <property type="match status" value="1"/>
</dbReference>
<dbReference type="InterPro" id="IPR027417">
    <property type="entry name" value="P-loop_NTPase"/>
</dbReference>
<evidence type="ECO:0000256" key="2">
    <source>
        <dbReference type="ARBA" id="ARBA00006914"/>
    </source>
</evidence>
<evidence type="ECO:0000313" key="10">
    <source>
        <dbReference type="Proteomes" id="UP000749646"/>
    </source>
</evidence>
<accession>A0A9P6JH88</accession>
<reference evidence="9" key="1">
    <citation type="journal article" date="2020" name="Fungal Divers.">
        <title>Resolving the Mortierellaceae phylogeny through synthesis of multi-gene phylogenetics and phylogenomics.</title>
        <authorList>
            <person name="Vandepol N."/>
            <person name="Liber J."/>
            <person name="Desiro A."/>
            <person name="Na H."/>
            <person name="Kennedy M."/>
            <person name="Barry K."/>
            <person name="Grigoriev I.V."/>
            <person name="Miller A.N."/>
            <person name="O'Donnell K."/>
            <person name="Stajich J.E."/>
            <person name="Bonito G."/>
        </authorList>
    </citation>
    <scope>NUCLEOTIDE SEQUENCE</scope>
    <source>
        <strain evidence="9">MES-2147</strain>
    </source>
</reference>
<dbReference type="Proteomes" id="UP000749646">
    <property type="component" value="Unassembled WGS sequence"/>
</dbReference>
<dbReference type="EMBL" id="JAAAHW010004125">
    <property type="protein sequence ID" value="KAF9978416.1"/>
    <property type="molecule type" value="Genomic_DNA"/>
</dbReference>
<sequence>RRRKGSDEEDDEDADTKKLKNALISAILHENPNVKWSDVAGLDAAKESLKEAVILPTKFPHLFTGNRVPWKGILLYGPPGTGKSYLAKAVATEANSTFFSVSSSDLVSKWMGESERQLFQMARESKPAIIFIDEIDSLCGLRGEGDNEASRRVKTQFLVQMNGVGNDMDGILVLGATNIPWQLDSAIRRRRVKIHSADHVQKLPNRFEKRIYIPLPDPHARAKMFALNVGKTPCTLTAQDYHYLGQITEGYSGSDIATAVRDALMMPIRKVQASTHFKWVHAPSRADPTKMNKYLTPCSPGDPAAEEMSWEQVGADQLLEPTLGMADFLKAVKSNFVAEG</sequence>
<evidence type="ECO:0000256" key="1">
    <source>
        <dbReference type="ARBA" id="ARBA00004481"/>
    </source>
</evidence>
<dbReference type="GO" id="GO:0005524">
    <property type="term" value="F:ATP binding"/>
    <property type="evidence" value="ECO:0007669"/>
    <property type="project" value="UniProtKB-KW"/>
</dbReference>
<evidence type="ECO:0000313" key="9">
    <source>
        <dbReference type="EMBL" id="KAF9978416.1"/>
    </source>
</evidence>
<evidence type="ECO:0000256" key="3">
    <source>
        <dbReference type="ARBA" id="ARBA00022741"/>
    </source>
</evidence>
<dbReference type="InterPro" id="IPR003593">
    <property type="entry name" value="AAA+_ATPase"/>
</dbReference>
<evidence type="ECO:0000256" key="5">
    <source>
        <dbReference type="ARBA" id="ARBA00022840"/>
    </source>
</evidence>
<keyword evidence="6" id="KW-0472">Membrane</keyword>
<comment type="similarity">
    <text evidence="2 7">Belongs to the AAA ATPase family.</text>
</comment>
<comment type="subcellular location">
    <subcellularLocation>
        <location evidence="1">Endosome membrane</location>
        <topology evidence="1">Peripheral membrane protein</topology>
    </subcellularLocation>
</comment>
<dbReference type="SUPFAM" id="SSF52540">
    <property type="entry name" value="P-loop containing nucleoside triphosphate hydrolases"/>
    <property type="match status" value="1"/>
</dbReference>
<dbReference type="GO" id="GO:0016197">
    <property type="term" value="P:endosomal transport"/>
    <property type="evidence" value="ECO:0007669"/>
    <property type="project" value="TreeGrafter"/>
</dbReference>
<keyword evidence="10" id="KW-1185">Reference proteome</keyword>
<feature type="domain" description="AAA+ ATPase" evidence="8">
    <location>
        <begin position="69"/>
        <end position="217"/>
    </location>
</feature>
<proteinExistence type="inferred from homology"/>
<dbReference type="FunFam" id="1.10.8.60:FF:000015">
    <property type="entry name" value="vacuolar protein sorting-associated protein 4A"/>
    <property type="match status" value="1"/>
</dbReference>
<dbReference type="GO" id="GO:0016887">
    <property type="term" value="F:ATP hydrolysis activity"/>
    <property type="evidence" value="ECO:0007669"/>
    <property type="project" value="InterPro"/>
</dbReference>
<evidence type="ECO:0000256" key="4">
    <source>
        <dbReference type="ARBA" id="ARBA00022753"/>
    </source>
</evidence>
<dbReference type="Gene3D" id="3.40.50.300">
    <property type="entry name" value="P-loop containing nucleotide triphosphate hydrolases"/>
    <property type="match status" value="1"/>
</dbReference>
<dbReference type="InterPro" id="IPR050304">
    <property type="entry name" value="MT-severing_AAA_ATPase"/>
</dbReference>
<dbReference type="InterPro" id="IPR003960">
    <property type="entry name" value="ATPase_AAA_CS"/>
</dbReference>
<dbReference type="Pfam" id="PF00004">
    <property type="entry name" value="AAA"/>
    <property type="match status" value="1"/>
</dbReference>
<dbReference type="PANTHER" id="PTHR23074:SF83">
    <property type="entry name" value="VACUOLAR PROTEIN SORTING-ASSOCIATED PROTEIN 4A"/>
    <property type="match status" value="1"/>
</dbReference>
<comment type="caution">
    <text evidence="9">The sequence shown here is derived from an EMBL/GenBank/DDBJ whole genome shotgun (WGS) entry which is preliminary data.</text>
</comment>
<dbReference type="CDD" id="cd19521">
    <property type="entry name" value="RecA-like_VPS4"/>
    <property type="match status" value="1"/>
</dbReference>